<feature type="region of interest" description="Disordered" evidence="1">
    <location>
        <begin position="1"/>
        <end position="31"/>
    </location>
</feature>
<dbReference type="Proteomes" id="UP001244787">
    <property type="component" value="Unassembled WGS sequence"/>
</dbReference>
<dbReference type="InterPro" id="IPR045474">
    <property type="entry name" value="GEVED"/>
</dbReference>
<dbReference type="EMBL" id="JAUGQQ010000016">
    <property type="protein sequence ID" value="MDN3725449.1"/>
    <property type="molecule type" value="Genomic_DNA"/>
</dbReference>
<accession>A0ABT8DN75</accession>
<proteinExistence type="predicted"/>
<evidence type="ECO:0000313" key="4">
    <source>
        <dbReference type="Proteomes" id="UP001244787"/>
    </source>
</evidence>
<gene>
    <name evidence="3" type="ORF">QRD02_13755</name>
</gene>
<keyword evidence="4" id="KW-1185">Reference proteome</keyword>
<organism evidence="3 4">
    <name type="scientific">Aequorivita aurantiaca</name>
    <dbReference type="NCBI Taxonomy" id="3053356"/>
    <lineage>
        <taxon>Bacteria</taxon>
        <taxon>Pseudomonadati</taxon>
        <taxon>Bacteroidota</taxon>
        <taxon>Flavobacteriia</taxon>
        <taxon>Flavobacteriales</taxon>
        <taxon>Flavobacteriaceae</taxon>
        <taxon>Aequorivita</taxon>
    </lineage>
</organism>
<feature type="compositionally biased region" description="Polar residues" evidence="1">
    <location>
        <begin position="19"/>
        <end position="31"/>
    </location>
</feature>
<dbReference type="Pfam" id="PF20009">
    <property type="entry name" value="GEVED"/>
    <property type="match status" value="1"/>
</dbReference>
<feature type="domain" description="GEVED" evidence="2">
    <location>
        <begin position="288"/>
        <end position="370"/>
    </location>
</feature>
<name>A0ABT8DN75_9FLAO</name>
<sequence length="570" mass="58408">MSPSNSTLRTVVGPPPGTASRNSVPDSFNNNRAPVTITHSVTQNIVAGNSVTCNTGGIPVENSFFRDFDLAGDFGITDAFTVSSAEFAVEAASGATNLTINIYSTTTVFPGGYPGSATLQGSANYVSTAADAGTVVSVPVSATIPAGSIMIYELKINAGATAAWFPGSNTGGQTGVSWIMSTTCSINVPTDLTAIGFPSQHMVMNIVGEEGGGGGAFPAPYCGPLDFTTNVEPITLVELAGISNVTSAVVNGTPDHEDFTAISGDMEAGMSYPVSLEGNTDGPFTNRFVVFIDWNQNGILNDAGEVYEITDLLINSTGTDGQQSNGNIVVPTDALAGTTRMRVKKQFGTTNYLDPCLATGFGQAEDYSINVTAGGGGGGACANAVIEVNQDSNTTCMAGVSQGGLAQSYIPLEAEAAGAGIMFTSTSSGLDVNLSLWDGLPNAGGTMLASGTTQTDGTEWADVFWDPVVNVTVGNTYFIVIEGDPALPCIAGDTADPYPGGNVYANTGYQSFPGFDYTFRTYSCDGGGGTGGPCDITALSNAFENGKSFTKNLGRITANDLTVADGEDML</sequence>
<evidence type="ECO:0000256" key="1">
    <source>
        <dbReference type="SAM" id="MobiDB-lite"/>
    </source>
</evidence>
<evidence type="ECO:0000259" key="2">
    <source>
        <dbReference type="Pfam" id="PF20009"/>
    </source>
</evidence>
<protein>
    <submittedName>
        <fullName evidence="3">GEVED domain-containing protein</fullName>
    </submittedName>
</protein>
<dbReference type="RefSeq" id="WP_290255540.1">
    <property type="nucleotide sequence ID" value="NZ_JAUGQQ010000016.1"/>
</dbReference>
<comment type="caution">
    <text evidence="3">The sequence shown here is derived from an EMBL/GenBank/DDBJ whole genome shotgun (WGS) entry which is preliminary data.</text>
</comment>
<evidence type="ECO:0000313" key="3">
    <source>
        <dbReference type="EMBL" id="MDN3725449.1"/>
    </source>
</evidence>
<reference evidence="3 4" key="1">
    <citation type="submission" date="2023-06" db="EMBL/GenBank/DDBJ databases">
        <authorList>
            <person name="Ye Y.-Q."/>
            <person name="Du Z.-J."/>
        </authorList>
    </citation>
    <scope>NUCLEOTIDE SEQUENCE [LARGE SCALE GENOMIC DNA]</scope>
    <source>
        <strain evidence="3 4">SDUM287046</strain>
    </source>
</reference>
<feature type="non-terminal residue" evidence="3">
    <location>
        <position position="570"/>
    </location>
</feature>